<gene>
    <name evidence="2" type="ORF">QE152_g19549</name>
</gene>
<organism evidence="2 3">
    <name type="scientific">Popillia japonica</name>
    <name type="common">Japanese beetle</name>
    <dbReference type="NCBI Taxonomy" id="7064"/>
    <lineage>
        <taxon>Eukaryota</taxon>
        <taxon>Metazoa</taxon>
        <taxon>Ecdysozoa</taxon>
        <taxon>Arthropoda</taxon>
        <taxon>Hexapoda</taxon>
        <taxon>Insecta</taxon>
        <taxon>Pterygota</taxon>
        <taxon>Neoptera</taxon>
        <taxon>Endopterygota</taxon>
        <taxon>Coleoptera</taxon>
        <taxon>Polyphaga</taxon>
        <taxon>Scarabaeiformia</taxon>
        <taxon>Scarabaeidae</taxon>
        <taxon>Rutelinae</taxon>
        <taxon>Popillia</taxon>
    </lineage>
</organism>
<feature type="domain" description="DUF4817" evidence="1">
    <location>
        <begin position="7"/>
        <end position="60"/>
    </location>
</feature>
<name>A0AAW1KR13_POPJA</name>
<dbReference type="AlphaFoldDB" id="A0AAW1KR13"/>
<dbReference type="PANTHER" id="PTHR47326">
    <property type="entry name" value="TRANSPOSABLE ELEMENT TC3 TRANSPOSASE-LIKE PROTEIN"/>
    <property type="match status" value="1"/>
</dbReference>
<keyword evidence="3" id="KW-1185">Reference proteome</keyword>
<dbReference type="Proteomes" id="UP001458880">
    <property type="component" value="Unassembled WGS sequence"/>
</dbReference>
<evidence type="ECO:0000313" key="3">
    <source>
        <dbReference type="Proteomes" id="UP001458880"/>
    </source>
</evidence>
<evidence type="ECO:0000313" key="2">
    <source>
        <dbReference type="EMBL" id="KAK9722661.1"/>
    </source>
</evidence>
<dbReference type="EMBL" id="JASPKY010000186">
    <property type="protein sequence ID" value="KAK9722661.1"/>
    <property type="molecule type" value="Genomic_DNA"/>
</dbReference>
<proteinExistence type="predicted"/>
<dbReference type="PANTHER" id="PTHR47326:SF1">
    <property type="entry name" value="HTH PSQ-TYPE DOMAIN-CONTAINING PROTEIN"/>
    <property type="match status" value="1"/>
</dbReference>
<protein>
    <submittedName>
        <fullName evidence="2">Helix-turn-helix domain (DUF4817)</fullName>
    </submittedName>
</protein>
<reference evidence="2 3" key="1">
    <citation type="journal article" date="2024" name="BMC Genomics">
        <title>De novo assembly and annotation of Popillia japonica's genome with initial clues to its potential as an invasive pest.</title>
        <authorList>
            <person name="Cucini C."/>
            <person name="Boschi S."/>
            <person name="Funari R."/>
            <person name="Cardaioli E."/>
            <person name="Iannotti N."/>
            <person name="Marturano G."/>
            <person name="Paoli F."/>
            <person name="Bruttini M."/>
            <person name="Carapelli A."/>
            <person name="Frati F."/>
            <person name="Nardi F."/>
        </authorList>
    </citation>
    <scope>NUCLEOTIDE SEQUENCE [LARGE SCALE GENOMIC DNA]</scope>
    <source>
        <strain evidence="2">DMR45628</strain>
    </source>
</reference>
<dbReference type="InterPro" id="IPR032135">
    <property type="entry name" value="DUF4817"/>
</dbReference>
<dbReference type="Pfam" id="PF16087">
    <property type="entry name" value="DUF4817"/>
    <property type="match status" value="1"/>
</dbReference>
<evidence type="ECO:0000259" key="1">
    <source>
        <dbReference type="Pfam" id="PF16087"/>
    </source>
</evidence>
<comment type="caution">
    <text evidence="2">The sequence shown here is derived from an EMBL/GenBank/DDBJ whole genome shotgun (WGS) entry which is preliminary data.</text>
</comment>
<sequence length="142" mass="16558">MAPITYSVEELVDMDFLYGLADENSLLASRLYAEPYPNKNLPHHQMFVRVFQRFRETGSVKFKETRKRANVRPVQLDEAILERMEEDPTNSTRRISVVENTKALFGEFLKSSLHTPFTIKNCKLYPKETVKPEQLFVVGLYL</sequence>
<accession>A0AAW1KR13</accession>